<sequence length="81" mass="8289">MKGGGGIGIAGDGESRTTSGRPYPPGIHPGDVDSSASTSSKLPPTLRLSLPPPWSRGGVKRLRDTGRGRGVSTSRCTVHPP</sequence>
<name>A0A4Z2EMR1_9TELE</name>
<feature type="compositionally biased region" description="Gly residues" evidence="1">
    <location>
        <begin position="1"/>
        <end position="11"/>
    </location>
</feature>
<dbReference type="AlphaFoldDB" id="A0A4Z2EMR1"/>
<protein>
    <submittedName>
        <fullName evidence="2">Uncharacterized protein</fullName>
    </submittedName>
</protein>
<reference evidence="2 3" key="1">
    <citation type="submission" date="2019-03" db="EMBL/GenBank/DDBJ databases">
        <title>First draft genome of Liparis tanakae, snailfish: a comprehensive survey of snailfish specific genes.</title>
        <authorList>
            <person name="Kim W."/>
            <person name="Song I."/>
            <person name="Jeong J.-H."/>
            <person name="Kim D."/>
            <person name="Kim S."/>
            <person name="Ryu S."/>
            <person name="Song J.Y."/>
            <person name="Lee S.K."/>
        </authorList>
    </citation>
    <scope>NUCLEOTIDE SEQUENCE [LARGE SCALE GENOMIC DNA]</scope>
    <source>
        <tissue evidence="2">Muscle</tissue>
    </source>
</reference>
<evidence type="ECO:0000313" key="3">
    <source>
        <dbReference type="Proteomes" id="UP000314294"/>
    </source>
</evidence>
<comment type="caution">
    <text evidence="2">The sequence shown here is derived from an EMBL/GenBank/DDBJ whole genome shotgun (WGS) entry which is preliminary data.</text>
</comment>
<evidence type="ECO:0000313" key="2">
    <source>
        <dbReference type="EMBL" id="TNN30069.1"/>
    </source>
</evidence>
<dbReference type="Proteomes" id="UP000314294">
    <property type="component" value="Unassembled WGS sequence"/>
</dbReference>
<feature type="region of interest" description="Disordered" evidence="1">
    <location>
        <begin position="1"/>
        <end position="81"/>
    </location>
</feature>
<evidence type="ECO:0000256" key="1">
    <source>
        <dbReference type="SAM" id="MobiDB-lite"/>
    </source>
</evidence>
<dbReference type="EMBL" id="SRLO01004890">
    <property type="protein sequence ID" value="TNN30069.1"/>
    <property type="molecule type" value="Genomic_DNA"/>
</dbReference>
<feature type="compositionally biased region" description="Low complexity" evidence="1">
    <location>
        <begin position="37"/>
        <end position="49"/>
    </location>
</feature>
<proteinExistence type="predicted"/>
<feature type="compositionally biased region" description="Polar residues" evidence="1">
    <location>
        <begin position="71"/>
        <end position="81"/>
    </location>
</feature>
<gene>
    <name evidence="2" type="ORF">EYF80_059782</name>
</gene>
<keyword evidence="3" id="KW-1185">Reference proteome</keyword>
<organism evidence="2 3">
    <name type="scientific">Liparis tanakae</name>
    <name type="common">Tanaka's snailfish</name>
    <dbReference type="NCBI Taxonomy" id="230148"/>
    <lineage>
        <taxon>Eukaryota</taxon>
        <taxon>Metazoa</taxon>
        <taxon>Chordata</taxon>
        <taxon>Craniata</taxon>
        <taxon>Vertebrata</taxon>
        <taxon>Euteleostomi</taxon>
        <taxon>Actinopterygii</taxon>
        <taxon>Neopterygii</taxon>
        <taxon>Teleostei</taxon>
        <taxon>Neoteleostei</taxon>
        <taxon>Acanthomorphata</taxon>
        <taxon>Eupercaria</taxon>
        <taxon>Perciformes</taxon>
        <taxon>Cottioidei</taxon>
        <taxon>Cottales</taxon>
        <taxon>Liparidae</taxon>
        <taxon>Liparis</taxon>
    </lineage>
</organism>
<accession>A0A4Z2EMR1</accession>